<accession>A0AAV5MSI5</accession>
<dbReference type="AlphaFoldDB" id="A0AAV5MSI5"/>
<name>A0AAV5MSI5_9ROSI</name>
<sequence length="212" mass="22902">MEPRREFLEPSTPGFDGTQARVPRTQHAWVQRNPGIFLFGSFTEDETRSLLQKLGQKKGLQSGSFNFAVEGSLGSSKGELSRQLGPTDGRISAYSSKSQNKDDKSKKTDVNHLLLTSGTPKENGSVKSSRPVSPLSNGVKELKADTIDLTLLSLSRNEGGCLDESSSSKFHVLVDITLDAKQNGIANVSLACMVRGYNSKPARLGSMKPSSK</sequence>
<feature type="region of interest" description="Disordered" evidence="1">
    <location>
        <begin position="1"/>
        <end position="22"/>
    </location>
</feature>
<comment type="caution">
    <text evidence="2">The sequence shown here is derived from an EMBL/GenBank/DDBJ whole genome shotgun (WGS) entry which is preliminary data.</text>
</comment>
<dbReference type="EMBL" id="BPVZ01000752">
    <property type="protein sequence ID" value="GKV52549.1"/>
    <property type="molecule type" value="Genomic_DNA"/>
</dbReference>
<organism evidence="2 3">
    <name type="scientific">Rubroshorea leprosula</name>
    <dbReference type="NCBI Taxonomy" id="152421"/>
    <lineage>
        <taxon>Eukaryota</taxon>
        <taxon>Viridiplantae</taxon>
        <taxon>Streptophyta</taxon>
        <taxon>Embryophyta</taxon>
        <taxon>Tracheophyta</taxon>
        <taxon>Spermatophyta</taxon>
        <taxon>Magnoliopsida</taxon>
        <taxon>eudicotyledons</taxon>
        <taxon>Gunneridae</taxon>
        <taxon>Pentapetalae</taxon>
        <taxon>rosids</taxon>
        <taxon>malvids</taxon>
        <taxon>Malvales</taxon>
        <taxon>Dipterocarpaceae</taxon>
        <taxon>Rubroshorea</taxon>
    </lineage>
</organism>
<evidence type="ECO:0000313" key="2">
    <source>
        <dbReference type="EMBL" id="GKV52549.1"/>
    </source>
</evidence>
<protein>
    <submittedName>
        <fullName evidence="2">Uncharacterized protein</fullName>
    </submittedName>
</protein>
<feature type="region of interest" description="Disordered" evidence="1">
    <location>
        <begin position="73"/>
        <end position="137"/>
    </location>
</feature>
<reference evidence="2 3" key="1">
    <citation type="journal article" date="2021" name="Commun. Biol.">
        <title>The genome of Shorea leprosula (Dipterocarpaceae) highlights the ecological relevance of drought in aseasonal tropical rainforests.</title>
        <authorList>
            <person name="Ng K.K.S."/>
            <person name="Kobayashi M.J."/>
            <person name="Fawcett J.A."/>
            <person name="Hatakeyama M."/>
            <person name="Paape T."/>
            <person name="Ng C.H."/>
            <person name="Ang C.C."/>
            <person name="Tnah L.H."/>
            <person name="Lee C.T."/>
            <person name="Nishiyama T."/>
            <person name="Sese J."/>
            <person name="O'Brien M.J."/>
            <person name="Copetti D."/>
            <person name="Mohd Noor M.I."/>
            <person name="Ong R.C."/>
            <person name="Putra M."/>
            <person name="Sireger I.Z."/>
            <person name="Indrioko S."/>
            <person name="Kosugi Y."/>
            <person name="Izuno A."/>
            <person name="Isagi Y."/>
            <person name="Lee S.L."/>
            <person name="Shimizu K.K."/>
        </authorList>
    </citation>
    <scope>NUCLEOTIDE SEQUENCE [LARGE SCALE GENOMIC DNA]</scope>
    <source>
        <strain evidence="2">214</strain>
    </source>
</reference>
<evidence type="ECO:0000313" key="3">
    <source>
        <dbReference type="Proteomes" id="UP001054252"/>
    </source>
</evidence>
<feature type="compositionally biased region" description="Basic and acidic residues" evidence="1">
    <location>
        <begin position="99"/>
        <end position="110"/>
    </location>
</feature>
<proteinExistence type="predicted"/>
<keyword evidence="3" id="KW-1185">Reference proteome</keyword>
<evidence type="ECO:0000256" key="1">
    <source>
        <dbReference type="SAM" id="MobiDB-lite"/>
    </source>
</evidence>
<dbReference type="Proteomes" id="UP001054252">
    <property type="component" value="Unassembled WGS sequence"/>
</dbReference>
<feature type="compositionally biased region" description="Polar residues" evidence="1">
    <location>
        <begin position="114"/>
        <end position="136"/>
    </location>
</feature>
<gene>
    <name evidence="2" type="ORF">SLEP1_g59126</name>
</gene>